<organism evidence="1 2">
    <name type="scientific">Trichoderma gamsii</name>
    <dbReference type="NCBI Taxonomy" id="398673"/>
    <lineage>
        <taxon>Eukaryota</taxon>
        <taxon>Fungi</taxon>
        <taxon>Dikarya</taxon>
        <taxon>Ascomycota</taxon>
        <taxon>Pezizomycotina</taxon>
        <taxon>Sordariomycetes</taxon>
        <taxon>Hypocreomycetidae</taxon>
        <taxon>Hypocreales</taxon>
        <taxon>Hypocreaceae</taxon>
        <taxon>Trichoderma</taxon>
    </lineage>
</organism>
<name>A0A2P4ZYU1_9HYPO</name>
<dbReference type="EMBL" id="JPDN02000004">
    <property type="protein sequence ID" value="PON29467.1"/>
    <property type="molecule type" value="Genomic_DNA"/>
</dbReference>
<gene>
    <name evidence="1" type="ORF">TGAM01_v201716</name>
</gene>
<dbReference type="GeneID" id="29985944"/>
<proteinExistence type="predicted"/>
<keyword evidence="2" id="KW-1185">Reference proteome</keyword>
<protein>
    <submittedName>
        <fullName evidence="1">Uncharacterized protein</fullName>
    </submittedName>
</protein>
<accession>A0A2P4ZYU1</accession>
<dbReference type="Proteomes" id="UP000054821">
    <property type="component" value="Unassembled WGS sequence"/>
</dbReference>
<dbReference type="RefSeq" id="XP_018660815.1">
    <property type="nucleotide sequence ID" value="XM_018805861.1"/>
</dbReference>
<evidence type="ECO:0000313" key="1">
    <source>
        <dbReference type="EMBL" id="PON29467.1"/>
    </source>
</evidence>
<comment type="caution">
    <text evidence="1">The sequence shown here is derived from an EMBL/GenBank/DDBJ whole genome shotgun (WGS) entry which is preliminary data.</text>
</comment>
<sequence length="119" mass="13261">MATKSSALSIFQLVPRPVDWTRLCRQGWVEFLGYGMGPPKESSSNHPGAVRMGMGAREDGIQVGSRHFARRHLTARQSKREPITFVKAPENLRPDKVGDTDPTLNPSVRAAGFYALRRQ</sequence>
<dbReference type="AlphaFoldDB" id="A0A2P4ZYU1"/>
<reference evidence="1 2" key="1">
    <citation type="journal article" date="2016" name="Genome Announc.">
        <title>Draft Whole-Genome Sequence of Trichoderma gamsii T6085, a Promising Biocontrol Agent of Fusarium Head Blight on Wheat.</title>
        <authorList>
            <person name="Baroncelli R."/>
            <person name="Zapparata A."/>
            <person name="Piaggeschi G."/>
            <person name="Sarrocco S."/>
            <person name="Vannacci G."/>
        </authorList>
    </citation>
    <scope>NUCLEOTIDE SEQUENCE [LARGE SCALE GENOMIC DNA]</scope>
    <source>
        <strain evidence="1 2">T6085</strain>
    </source>
</reference>
<evidence type="ECO:0000313" key="2">
    <source>
        <dbReference type="Proteomes" id="UP000054821"/>
    </source>
</evidence>